<evidence type="ECO:0000313" key="3">
    <source>
        <dbReference type="EMBL" id="KAF9061869.1"/>
    </source>
</evidence>
<proteinExistence type="predicted"/>
<comment type="caution">
    <text evidence="3">The sequence shown here is derived from an EMBL/GenBank/DDBJ whole genome shotgun (WGS) entry which is preliminary data.</text>
</comment>
<feature type="transmembrane region" description="Helical" evidence="2">
    <location>
        <begin position="128"/>
        <end position="150"/>
    </location>
</feature>
<evidence type="ECO:0000256" key="2">
    <source>
        <dbReference type="SAM" id="Phobius"/>
    </source>
</evidence>
<feature type="compositionally biased region" description="Basic and acidic residues" evidence="1">
    <location>
        <begin position="599"/>
        <end position="608"/>
    </location>
</feature>
<sequence length="608" mass="65781">MATLPDLLPTTPYLIAYTLPLFLVSVVLTFAGAFLILDRTRRFSPRYDALPGTLGSSKGLKGLMVLEGGVGGLLLGYAFGVHLSTFLALIIPTTVSSSANLSGGAFVAVWLLSALTTTILCGRYSVAAISLAGISGGALVSLAICVIIHPPLSARVIFTAVVICLLTLSLGLSSFIPALTRFKHPFLRFAASSVGAFGVTVSISLFSHSTPSWSDVWSHLYVPASVSWGTSAEKGLSALFCILLIVGAACDYLLWRKWGECPDEKWDNYLAEYATNLPNRAGTFHPFGSVWDRVFGHGHEALDTKDHKVIFPLDIEMGMGDADTKPPLLRYDTGATMVNESEQLSVYKLPPGLLKKGRRSSLASKTAPHGFRRKEPVKFRPVDEISSDEEDEGDEKNGLDYRKEMDRLRAIKRRTGGASPGLSDTENSGGPPDYSDFEDDDVEKESTLVEEDIAAPASATDQQWTPRFIQRHRSSRSHSSSSSPSQSLTSSQRTAVAPTQPTLPKPTPTPALTQPRPTSTPVSMSMPTPNSPISLLAPAPVPATPSLLNALDRSVESPTVTEAEIPIREEGRGQRWQDFWREVKDVSREKGAEAPVVARMKDHAHGKR</sequence>
<keyword evidence="2" id="KW-0812">Transmembrane</keyword>
<feature type="compositionally biased region" description="Basic and acidic residues" evidence="1">
    <location>
        <begin position="395"/>
        <end position="409"/>
    </location>
</feature>
<name>A0A9P5PEL0_9AGAR</name>
<dbReference type="Proteomes" id="UP000772434">
    <property type="component" value="Unassembled WGS sequence"/>
</dbReference>
<dbReference type="EMBL" id="JADNRY010000188">
    <property type="protein sequence ID" value="KAF9061869.1"/>
    <property type="molecule type" value="Genomic_DNA"/>
</dbReference>
<feature type="transmembrane region" description="Helical" evidence="2">
    <location>
        <begin position="235"/>
        <end position="255"/>
    </location>
</feature>
<dbReference type="AlphaFoldDB" id="A0A9P5PEL0"/>
<feature type="transmembrane region" description="Helical" evidence="2">
    <location>
        <begin position="14"/>
        <end position="37"/>
    </location>
</feature>
<feature type="compositionally biased region" description="Basic and acidic residues" evidence="1">
    <location>
        <begin position="373"/>
        <end position="383"/>
    </location>
</feature>
<keyword evidence="2" id="KW-0472">Membrane</keyword>
<feature type="region of interest" description="Disordered" evidence="1">
    <location>
        <begin position="356"/>
        <end position="540"/>
    </location>
</feature>
<protein>
    <recommendedName>
        <fullName evidence="5">DUF4203 domain-containing protein</fullName>
    </recommendedName>
</protein>
<keyword evidence="2" id="KW-1133">Transmembrane helix</keyword>
<feature type="transmembrane region" description="Helical" evidence="2">
    <location>
        <begin position="103"/>
        <end position="121"/>
    </location>
</feature>
<gene>
    <name evidence="3" type="ORF">BDP27DRAFT_1337471</name>
</gene>
<evidence type="ECO:0000256" key="1">
    <source>
        <dbReference type="SAM" id="MobiDB-lite"/>
    </source>
</evidence>
<feature type="compositionally biased region" description="Low complexity" evidence="1">
    <location>
        <begin position="477"/>
        <end position="500"/>
    </location>
</feature>
<feature type="transmembrane region" description="Helical" evidence="2">
    <location>
        <begin position="186"/>
        <end position="207"/>
    </location>
</feature>
<reference evidence="3" key="1">
    <citation type="submission" date="2020-11" db="EMBL/GenBank/DDBJ databases">
        <authorList>
            <consortium name="DOE Joint Genome Institute"/>
            <person name="Ahrendt S."/>
            <person name="Riley R."/>
            <person name="Andreopoulos W."/>
            <person name="Labutti K."/>
            <person name="Pangilinan J."/>
            <person name="Ruiz-Duenas F.J."/>
            <person name="Barrasa J.M."/>
            <person name="Sanchez-Garcia M."/>
            <person name="Camarero S."/>
            <person name="Miyauchi S."/>
            <person name="Serrano A."/>
            <person name="Linde D."/>
            <person name="Babiker R."/>
            <person name="Drula E."/>
            <person name="Ayuso-Fernandez I."/>
            <person name="Pacheco R."/>
            <person name="Padilla G."/>
            <person name="Ferreira P."/>
            <person name="Barriuso J."/>
            <person name="Kellner H."/>
            <person name="Castanera R."/>
            <person name="Alfaro M."/>
            <person name="Ramirez L."/>
            <person name="Pisabarro A.G."/>
            <person name="Kuo A."/>
            <person name="Tritt A."/>
            <person name="Lipzen A."/>
            <person name="He G."/>
            <person name="Yan M."/>
            <person name="Ng V."/>
            <person name="Cullen D."/>
            <person name="Martin F."/>
            <person name="Rosso M.-N."/>
            <person name="Henrissat B."/>
            <person name="Hibbett D."/>
            <person name="Martinez A.T."/>
            <person name="Grigoriev I.V."/>
        </authorList>
    </citation>
    <scope>NUCLEOTIDE SEQUENCE</scope>
    <source>
        <strain evidence="3">AH 40177</strain>
    </source>
</reference>
<feature type="compositionally biased region" description="Acidic residues" evidence="1">
    <location>
        <begin position="435"/>
        <end position="453"/>
    </location>
</feature>
<dbReference type="OrthoDB" id="3364886at2759"/>
<feature type="compositionally biased region" description="Acidic residues" evidence="1">
    <location>
        <begin position="385"/>
        <end position="394"/>
    </location>
</feature>
<feature type="transmembrane region" description="Helical" evidence="2">
    <location>
        <begin position="70"/>
        <end position="91"/>
    </location>
</feature>
<feature type="transmembrane region" description="Helical" evidence="2">
    <location>
        <begin position="156"/>
        <end position="179"/>
    </location>
</feature>
<keyword evidence="4" id="KW-1185">Reference proteome</keyword>
<evidence type="ECO:0008006" key="5">
    <source>
        <dbReference type="Google" id="ProtNLM"/>
    </source>
</evidence>
<organism evidence="3 4">
    <name type="scientific">Rhodocollybia butyracea</name>
    <dbReference type="NCBI Taxonomy" id="206335"/>
    <lineage>
        <taxon>Eukaryota</taxon>
        <taxon>Fungi</taxon>
        <taxon>Dikarya</taxon>
        <taxon>Basidiomycota</taxon>
        <taxon>Agaricomycotina</taxon>
        <taxon>Agaricomycetes</taxon>
        <taxon>Agaricomycetidae</taxon>
        <taxon>Agaricales</taxon>
        <taxon>Marasmiineae</taxon>
        <taxon>Omphalotaceae</taxon>
        <taxon>Rhodocollybia</taxon>
    </lineage>
</organism>
<evidence type="ECO:0000313" key="4">
    <source>
        <dbReference type="Proteomes" id="UP000772434"/>
    </source>
</evidence>
<feature type="region of interest" description="Disordered" evidence="1">
    <location>
        <begin position="586"/>
        <end position="608"/>
    </location>
</feature>
<accession>A0A9P5PEL0</accession>
<feature type="compositionally biased region" description="Polar residues" evidence="1">
    <location>
        <begin position="516"/>
        <end position="533"/>
    </location>
</feature>